<proteinExistence type="inferred from homology"/>
<dbReference type="InterPro" id="IPR017853">
    <property type="entry name" value="GH"/>
</dbReference>
<feature type="chain" id="PRO_5042823864" description="Beta-glucosidase" evidence="6">
    <location>
        <begin position="26"/>
        <end position="988"/>
    </location>
</feature>
<dbReference type="InterPro" id="IPR001360">
    <property type="entry name" value="Glyco_hydro_1"/>
</dbReference>
<comment type="caution">
    <text evidence="7">The sequence shown here is derived from an EMBL/GenBank/DDBJ whole genome shotgun (WGS) entry which is preliminary data.</text>
</comment>
<evidence type="ECO:0000313" key="8">
    <source>
        <dbReference type="Proteomes" id="UP001374584"/>
    </source>
</evidence>
<dbReference type="PROSITE" id="PS00653">
    <property type="entry name" value="GLYCOSYL_HYDROL_F1_2"/>
    <property type="match status" value="2"/>
</dbReference>
<comment type="similarity">
    <text evidence="1">Belongs to the glycosyl hydrolase 1 family.</text>
</comment>
<dbReference type="PRINTS" id="PR00131">
    <property type="entry name" value="GLHYDRLASE1"/>
</dbReference>
<evidence type="ECO:0000256" key="1">
    <source>
        <dbReference type="ARBA" id="ARBA00010838"/>
    </source>
</evidence>
<name>A0AAN9QN50_PHACN</name>
<dbReference type="AlphaFoldDB" id="A0AAN9QN50"/>
<dbReference type="InterPro" id="IPR018120">
    <property type="entry name" value="Glyco_hydro_1_AS"/>
</dbReference>
<dbReference type="SUPFAM" id="SSF51445">
    <property type="entry name" value="(Trans)glycosidases"/>
    <property type="match status" value="2"/>
</dbReference>
<evidence type="ECO:0000256" key="4">
    <source>
        <dbReference type="PROSITE-ProRule" id="PRU10055"/>
    </source>
</evidence>
<dbReference type="FunFam" id="3.20.20.80:FF:000020">
    <property type="entry name" value="Beta-glucosidase 12"/>
    <property type="match status" value="2"/>
</dbReference>
<sequence length="988" mass="112723">MAFSGYFFIGLLALVLINRCSKVTCEEAVSVSPIDLSLNRNSFPEGFIFGAGSSSYQFEGAAREGGKGTSVWDTFTHKHPDKIKDRSNGDVAIDSYHHYKEDVGMMKDMNLDSYRFSISWSRILPRGKLSGGINQEGINYYNNFINELLANDIKPFVTLFHWDLPQALEDEYGGFLSPLIMKDFRDYAELCFKEFGDRVKYWVTLNEPWSYSLFGYANGRMAPGRCSTWMNSNCTGGDSATEPYLVSHHQLLAHAAVVGVYKTKYQTSQKGVIGITVVANWFLPLRDSKLDQKATERAIDFMYGWFMDPLTFGDYPKSMHSLVGARLPKFTAQQAKLLVGSFDFIGLNYYSTTYASDAPHLSNIRPSYITDSLVILAYERDGKPIGIKIASDWLYVYPRGIRDLLLYTKEKYNNPLIYITENGINEYNDPTLSVEESLMDIFRIDYHYRHLFYLKSAIRNGTNVKGYYVCSLFLGLFALLLLRSSKVTCEEAVSVSPTIDISLNRNTFPQGFIFGAGSSSYQFEGAAMEGGRGASVWDTFTHKYPGKIQDRSNGDVAIDSYHLYKEDVGMMKDVNLDSYRFSISWSRILPKGKLSGGINQEGINYYNNLINELLANGIKPFVTIFHWDLPQALEDEYGGFLSPLIVKDFRDYAELCFKEFGDRVKYWVTLNEPWSYSQNGYANGEMAPGRCSAWMNSNCTGGDSATEPYLVTHHQLLAHAAAVRVYKTKYQTSQKGVIGITLVVNWFLPLRDTKSDQKAAERAIDFMYGWFMDPLTSGEYPKSMRSLVRTRLPKFTTEQARLLVGSFDFIGLNYYSTTYASDAPQLSNANPSYITDSLVTAAFERDGKPIGIKIASDWLYVYPRGIRDLLLYTKDKYNNPLIYITENGVNEYNEPSLSLEESLMDTFRIDYHYRHLYYILSAIRNGVNVKGYYVWSFFDNFEWSSGYTSRFGMVFIDYKNGLKRYQKLSAMWYKNFLKKETRLYGSSK</sequence>
<feature type="signal peptide" evidence="6">
    <location>
        <begin position="1"/>
        <end position="25"/>
    </location>
</feature>
<dbReference type="GO" id="GO:0005975">
    <property type="term" value="P:carbohydrate metabolic process"/>
    <property type="evidence" value="ECO:0007669"/>
    <property type="project" value="InterPro"/>
</dbReference>
<reference evidence="7 8" key="1">
    <citation type="submission" date="2024-01" db="EMBL/GenBank/DDBJ databases">
        <title>The genomes of 5 underutilized Papilionoideae crops provide insights into root nodulation and disease resistanc.</title>
        <authorList>
            <person name="Jiang F."/>
        </authorList>
    </citation>
    <scope>NUCLEOTIDE SEQUENCE [LARGE SCALE GENOMIC DNA]</scope>
    <source>
        <strain evidence="7">JINMINGXINNONG_FW02</strain>
        <tissue evidence="7">Leaves</tissue>
    </source>
</reference>
<dbReference type="GO" id="GO:0008422">
    <property type="term" value="F:beta-glucosidase activity"/>
    <property type="evidence" value="ECO:0007669"/>
    <property type="project" value="TreeGrafter"/>
</dbReference>
<evidence type="ECO:0000313" key="7">
    <source>
        <dbReference type="EMBL" id="KAK7341597.1"/>
    </source>
</evidence>
<dbReference type="Gene3D" id="3.20.20.80">
    <property type="entry name" value="Glycosidases"/>
    <property type="match status" value="2"/>
</dbReference>
<dbReference type="PANTHER" id="PTHR10353:SF172">
    <property type="entry name" value="GLYCOSIDE HYDROLASE FAMILY 1 PROTEIN"/>
    <property type="match status" value="1"/>
</dbReference>
<feature type="active site" description="Nucleophile" evidence="4">
    <location>
        <position position="421"/>
    </location>
</feature>
<dbReference type="PROSITE" id="PS00572">
    <property type="entry name" value="GLYCOSYL_HYDROL_F1_1"/>
    <property type="match status" value="2"/>
</dbReference>
<organism evidence="7 8">
    <name type="scientific">Phaseolus coccineus</name>
    <name type="common">Scarlet runner bean</name>
    <name type="synonym">Phaseolus multiflorus</name>
    <dbReference type="NCBI Taxonomy" id="3886"/>
    <lineage>
        <taxon>Eukaryota</taxon>
        <taxon>Viridiplantae</taxon>
        <taxon>Streptophyta</taxon>
        <taxon>Embryophyta</taxon>
        <taxon>Tracheophyta</taxon>
        <taxon>Spermatophyta</taxon>
        <taxon>Magnoliopsida</taxon>
        <taxon>eudicotyledons</taxon>
        <taxon>Gunneridae</taxon>
        <taxon>Pentapetalae</taxon>
        <taxon>rosids</taxon>
        <taxon>fabids</taxon>
        <taxon>Fabales</taxon>
        <taxon>Fabaceae</taxon>
        <taxon>Papilionoideae</taxon>
        <taxon>50 kb inversion clade</taxon>
        <taxon>NPAAA clade</taxon>
        <taxon>indigoferoid/millettioid clade</taxon>
        <taxon>Phaseoleae</taxon>
        <taxon>Phaseolus</taxon>
    </lineage>
</organism>
<gene>
    <name evidence="7" type="ORF">VNO80_24532</name>
</gene>
<feature type="active site" description="Nucleophile" evidence="4">
    <location>
        <position position="886"/>
    </location>
</feature>
<keyword evidence="3 5" id="KW-0326">Glycosidase</keyword>
<dbReference type="Proteomes" id="UP001374584">
    <property type="component" value="Unassembled WGS sequence"/>
</dbReference>
<evidence type="ECO:0008006" key="9">
    <source>
        <dbReference type="Google" id="ProtNLM"/>
    </source>
</evidence>
<protein>
    <recommendedName>
        <fullName evidence="9">Beta-glucosidase</fullName>
    </recommendedName>
</protein>
<dbReference type="Pfam" id="PF00232">
    <property type="entry name" value="Glyco_hydro_1"/>
    <property type="match status" value="2"/>
</dbReference>
<evidence type="ECO:0000256" key="3">
    <source>
        <dbReference type="ARBA" id="ARBA00023295"/>
    </source>
</evidence>
<accession>A0AAN9QN50</accession>
<evidence type="ECO:0000256" key="2">
    <source>
        <dbReference type="ARBA" id="ARBA00022801"/>
    </source>
</evidence>
<dbReference type="InterPro" id="IPR033132">
    <property type="entry name" value="GH_1_N_CS"/>
</dbReference>
<dbReference type="PANTHER" id="PTHR10353">
    <property type="entry name" value="GLYCOSYL HYDROLASE"/>
    <property type="match status" value="1"/>
</dbReference>
<keyword evidence="8" id="KW-1185">Reference proteome</keyword>
<keyword evidence="2 5" id="KW-0378">Hydrolase</keyword>
<keyword evidence="6" id="KW-0732">Signal</keyword>
<dbReference type="EMBL" id="JAYMYR010000009">
    <property type="protein sequence ID" value="KAK7341597.1"/>
    <property type="molecule type" value="Genomic_DNA"/>
</dbReference>
<evidence type="ECO:0000256" key="5">
    <source>
        <dbReference type="RuleBase" id="RU004468"/>
    </source>
</evidence>
<evidence type="ECO:0000256" key="6">
    <source>
        <dbReference type="SAM" id="SignalP"/>
    </source>
</evidence>